<protein>
    <submittedName>
        <fullName evidence="3">Cobalamin biosynthesis protein</fullName>
    </submittedName>
</protein>
<dbReference type="Proteomes" id="UP000820669">
    <property type="component" value="Unassembled WGS sequence"/>
</dbReference>
<evidence type="ECO:0000259" key="2">
    <source>
        <dbReference type="Pfam" id="PF01890"/>
    </source>
</evidence>
<dbReference type="PANTHER" id="PTHR37477">
    <property type="entry name" value="COBALT-PRECORRIN-5A HYDROLASE"/>
    <property type="match status" value="1"/>
</dbReference>
<dbReference type="InterPro" id="IPR002750">
    <property type="entry name" value="CobE/GbiG_C"/>
</dbReference>
<reference evidence="3 4" key="1">
    <citation type="submission" date="2020-04" db="EMBL/GenBank/DDBJ databases">
        <authorList>
            <person name="Klaysubun C."/>
            <person name="Duangmal K."/>
            <person name="Lipun K."/>
        </authorList>
    </citation>
    <scope>NUCLEOTIDE SEQUENCE [LARGE SCALE GENOMIC DNA]</scope>
    <source>
        <strain evidence="3 4">K10HN5</strain>
    </source>
</reference>
<feature type="region of interest" description="Disordered" evidence="1">
    <location>
        <begin position="1"/>
        <end position="35"/>
    </location>
</feature>
<evidence type="ECO:0000256" key="1">
    <source>
        <dbReference type="SAM" id="MobiDB-lite"/>
    </source>
</evidence>
<name>A0ABX1SJQ4_9PSEU</name>
<proteinExistence type="predicted"/>
<dbReference type="Gene3D" id="3.30.420.180">
    <property type="entry name" value="CobE/GbiG C-terminal domain"/>
    <property type="match status" value="1"/>
</dbReference>
<sequence length="176" mass="17708">MRRAGLLPVRRGRRRDRPARPGDARPVGGSALPAAGTAPRLGPVTLVVGIGSVRGVSAVAVTALLDRLYSEHDLDPGAVRAYASVDRRAGEPGILAAIAPAALRTYPAATLDVIPVPNPSSRVRDGAGTRSVAEAAALLAAAELGGPAGARAVLVVPKMIGDGVTAAAVRIVPASR</sequence>
<gene>
    <name evidence="3" type="ORF">HF526_31555</name>
</gene>
<evidence type="ECO:0000313" key="4">
    <source>
        <dbReference type="Proteomes" id="UP000820669"/>
    </source>
</evidence>
<dbReference type="SUPFAM" id="SSF159664">
    <property type="entry name" value="CobE/GbiG C-terminal domain-like"/>
    <property type="match status" value="1"/>
</dbReference>
<dbReference type="InterPro" id="IPR052553">
    <property type="entry name" value="CbiG_hydrolase"/>
</dbReference>
<accession>A0ABX1SJQ4</accession>
<dbReference type="PANTHER" id="PTHR37477:SF1">
    <property type="entry name" value="COBALT-PRECORRIN-5A HYDROLASE"/>
    <property type="match status" value="1"/>
</dbReference>
<organism evidence="3 4">
    <name type="scientific">Pseudonocardia acidicola</name>
    <dbReference type="NCBI Taxonomy" id="2724939"/>
    <lineage>
        <taxon>Bacteria</taxon>
        <taxon>Bacillati</taxon>
        <taxon>Actinomycetota</taxon>
        <taxon>Actinomycetes</taxon>
        <taxon>Pseudonocardiales</taxon>
        <taxon>Pseudonocardiaceae</taxon>
        <taxon>Pseudonocardia</taxon>
    </lineage>
</organism>
<keyword evidence="4" id="KW-1185">Reference proteome</keyword>
<dbReference type="Pfam" id="PF01890">
    <property type="entry name" value="CbiG_C"/>
    <property type="match status" value="1"/>
</dbReference>
<dbReference type="InterPro" id="IPR036518">
    <property type="entry name" value="CobE/GbiG_C_sf"/>
</dbReference>
<dbReference type="EMBL" id="JAAXLA010000101">
    <property type="protein sequence ID" value="NMI01797.1"/>
    <property type="molecule type" value="Genomic_DNA"/>
</dbReference>
<evidence type="ECO:0000313" key="3">
    <source>
        <dbReference type="EMBL" id="NMI01797.1"/>
    </source>
</evidence>
<feature type="domain" description="CobE/GbiG C-terminal" evidence="2">
    <location>
        <begin position="46"/>
        <end position="168"/>
    </location>
</feature>
<comment type="caution">
    <text evidence="3">The sequence shown here is derived from an EMBL/GenBank/DDBJ whole genome shotgun (WGS) entry which is preliminary data.</text>
</comment>